<keyword evidence="2" id="KW-0472">Membrane</keyword>
<reference evidence="3 4" key="1">
    <citation type="journal article" date="2015" name="Genome Announc.">
        <title>Draft Genome Sequence and Gene Annotation of the Entomopathogenic Fungus Verticillium hemipterigenum.</title>
        <authorList>
            <person name="Horn F."/>
            <person name="Habel A."/>
            <person name="Scharf D.H."/>
            <person name="Dworschak J."/>
            <person name="Brakhage A.A."/>
            <person name="Guthke R."/>
            <person name="Hertweck C."/>
            <person name="Linde J."/>
        </authorList>
    </citation>
    <scope>NUCLEOTIDE SEQUENCE [LARGE SCALE GENOMIC DNA]</scope>
</reference>
<dbReference type="STRING" id="1531966.A0A0A1SM37"/>
<name>A0A0A1SM37_9HYPO</name>
<dbReference type="EMBL" id="CDHN01000001">
    <property type="protein sequence ID" value="CEJ81378.1"/>
    <property type="molecule type" value="Genomic_DNA"/>
</dbReference>
<evidence type="ECO:0000313" key="3">
    <source>
        <dbReference type="EMBL" id="CEJ81378.1"/>
    </source>
</evidence>
<dbReference type="PANTHER" id="PTHR35519:SF2">
    <property type="entry name" value="PH DOMAIN PROTEIN"/>
    <property type="match status" value="1"/>
</dbReference>
<evidence type="ECO:0000256" key="2">
    <source>
        <dbReference type="SAM" id="Phobius"/>
    </source>
</evidence>
<keyword evidence="2" id="KW-0812">Transmembrane</keyword>
<feature type="compositionally biased region" description="Basic and acidic residues" evidence="1">
    <location>
        <begin position="172"/>
        <end position="181"/>
    </location>
</feature>
<feature type="transmembrane region" description="Helical" evidence="2">
    <location>
        <begin position="129"/>
        <end position="153"/>
    </location>
</feature>
<protein>
    <recommendedName>
        <fullName evidence="5">PH domain-containing protein</fullName>
    </recommendedName>
</protein>
<dbReference type="PANTHER" id="PTHR35519">
    <property type="entry name" value="MEMBRANE PROTEINS"/>
    <property type="match status" value="1"/>
</dbReference>
<proteinExistence type="predicted"/>
<keyword evidence="2" id="KW-1133">Transmembrane helix</keyword>
<gene>
    <name evidence="3" type="ORF">VHEMI01508</name>
</gene>
<feature type="region of interest" description="Disordered" evidence="1">
    <location>
        <begin position="172"/>
        <end position="243"/>
    </location>
</feature>
<accession>A0A0A1SM37</accession>
<dbReference type="InterPro" id="IPR025187">
    <property type="entry name" value="DUF4112"/>
</dbReference>
<dbReference type="AlphaFoldDB" id="A0A0A1SM37"/>
<sequence length="243" mass="27364">MTTFVTKMIAKKILGEKVENKFGKEDPYFDYVPATRLWGRPTKKMKRVKKALPPGISENDGQVLTKVKRRAYRMDMALFDFAGIRFGWGSVIGIVPFIGDAMDTLMAIMVLRTCEQIDGGLPTSLKMSMIFNIMVDFVIGLVPFLGDLCDAVFKANTRNALLLEQHLREKGQKGLKRKGEPLPDIDPSSPEEYDRARSEVDEVYARKHASKKARTSTFGRNKTRPDDLETGVVDTSRPATTRK</sequence>
<evidence type="ECO:0000313" key="4">
    <source>
        <dbReference type="Proteomes" id="UP000039046"/>
    </source>
</evidence>
<dbReference type="Pfam" id="PF13430">
    <property type="entry name" value="DUF4112"/>
    <property type="match status" value="1"/>
</dbReference>
<dbReference type="OrthoDB" id="2103474at2759"/>
<dbReference type="Proteomes" id="UP000039046">
    <property type="component" value="Unassembled WGS sequence"/>
</dbReference>
<evidence type="ECO:0008006" key="5">
    <source>
        <dbReference type="Google" id="ProtNLM"/>
    </source>
</evidence>
<keyword evidence="4" id="KW-1185">Reference proteome</keyword>
<evidence type="ECO:0000256" key="1">
    <source>
        <dbReference type="SAM" id="MobiDB-lite"/>
    </source>
</evidence>
<organism evidence="3 4">
    <name type="scientific">[Torrubiella] hemipterigena</name>
    <dbReference type="NCBI Taxonomy" id="1531966"/>
    <lineage>
        <taxon>Eukaryota</taxon>
        <taxon>Fungi</taxon>
        <taxon>Dikarya</taxon>
        <taxon>Ascomycota</taxon>
        <taxon>Pezizomycotina</taxon>
        <taxon>Sordariomycetes</taxon>
        <taxon>Hypocreomycetidae</taxon>
        <taxon>Hypocreales</taxon>
        <taxon>Clavicipitaceae</taxon>
        <taxon>Clavicipitaceae incertae sedis</taxon>
        <taxon>'Torrubiella' clade</taxon>
    </lineage>
</organism>
<feature type="compositionally biased region" description="Basic and acidic residues" evidence="1">
    <location>
        <begin position="192"/>
        <end position="205"/>
    </location>
</feature>
<feature type="transmembrane region" description="Helical" evidence="2">
    <location>
        <begin position="78"/>
        <end position="99"/>
    </location>
</feature>